<dbReference type="InParanoid" id="M0DJH1"/>
<gene>
    <name evidence="2" type="ORF">C474_01317</name>
</gene>
<dbReference type="InterPro" id="IPR013153">
    <property type="entry name" value="Prk_AAA"/>
</dbReference>
<dbReference type="GO" id="GO:0004672">
    <property type="term" value="F:protein kinase activity"/>
    <property type="evidence" value="ECO:0007669"/>
    <property type="project" value="TreeGrafter"/>
</dbReference>
<dbReference type="RefSeq" id="WP_008383193.1">
    <property type="nucleotide sequence ID" value="NZ_AOIV01000003.1"/>
</dbReference>
<dbReference type="Pfam" id="PF08298">
    <property type="entry name" value="AAA_PrkA"/>
    <property type="match status" value="1"/>
</dbReference>
<evidence type="ECO:0000313" key="2">
    <source>
        <dbReference type="EMBL" id="ELZ34958.1"/>
    </source>
</evidence>
<dbReference type="SMART" id="SM00763">
    <property type="entry name" value="AAA_PrkA"/>
    <property type="match status" value="1"/>
</dbReference>
<comment type="caution">
    <text evidence="2">The sequence shown here is derived from an EMBL/GenBank/DDBJ whole genome shotgun (WGS) entry which is preliminary data.</text>
</comment>
<feature type="domain" description="PrkA AAA" evidence="1">
    <location>
        <begin position="23"/>
        <end position="466"/>
    </location>
</feature>
<dbReference type="AlphaFoldDB" id="M0DJH1"/>
<dbReference type="EMBL" id="AOIV01000003">
    <property type="protein sequence ID" value="ELZ34958.1"/>
    <property type="molecule type" value="Genomic_DNA"/>
</dbReference>
<evidence type="ECO:0000313" key="3">
    <source>
        <dbReference type="Proteomes" id="UP000011513"/>
    </source>
</evidence>
<dbReference type="PANTHER" id="PTHR30267">
    <property type="entry name" value="PROTEIN KINASE PRKA"/>
    <property type="match status" value="1"/>
</dbReference>
<keyword evidence="2" id="KW-0808">Transferase</keyword>
<sequence>MKPTRDYIRRADERLRGTYEEPMSLAEYVDAAFESPAIASHASKYLLSAIEAAGTRTVIEEGEERERYRFFDDPSNDGEHAVLGNTEVLNRFVDDLRTIAAERGKSEKIIWFDGPTATGKSELKRCLINGLREYSKTEAGRRYTVEWNVNTASDGRGLSYGGEMDGPEEESDWYESPVQSHPLSVFPPEVRRDLLEDLNAAASDHIPASLDEELDPFCREAYDYLEEKYRRSGKRDLFSAVSDPKHLRVKNYVVDVGRGIGVLHSEDDGTPKERLVGSWMPSMLRELDSRGRKNPQAFSYDGVLSQGNGLLTIVEDATQHADLLQKLLNVPDESHVKLDKGIGMDIDTQLLIISNPDLDAELDKYSDRNGRDPLKALKRRLDKHEFRYLTNVSLETELIRRELTNETDVWDIEDRKELETRIREGLFVDVRSGPGEITRRELAPHAVEAAALYSVVSRLDGDDVPDGYSLVDKATLFDRGYLQDGDTREGIDEFDFDAENEGIHGIPVTFTRDVIADLLHEDRDRHHPELDVGTVIMPGDLLESMAETLHEAPVFSRAERTEYEGRVAVVKDRVFDQQEEDVLSAILADKHVEQETVEEYVEHVYAWDAGDQIETDRGPVDPDALLMKLFEVEHLGRFAESDYAGNDPSEAVERFRREKVITALNRFAWENRDEGFTVADVDLSEIPVIRTVLETHEWDDVRRLFEDFDPAQWDDPPTNTETARVKERTIAEMVENGYSPASAELTSRAVMNEVRHRWD</sequence>
<dbReference type="Pfam" id="PF06798">
    <property type="entry name" value="PrkA"/>
    <property type="match status" value="1"/>
</dbReference>
<dbReference type="InterPro" id="IPR010650">
    <property type="entry name" value="PrkA_C"/>
</dbReference>
<dbReference type="PANTHER" id="PTHR30267:SF2">
    <property type="entry name" value="PROTEIN PRKA"/>
    <property type="match status" value="1"/>
</dbReference>
<protein>
    <submittedName>
        <fullName evidence="2">Ser protein kinase</fullName>
    </submittedName>
</protein>
<accession>M0DJH1</accession>
<dbReference type="eggNOG" id="arCOG02892">
    <property type="taxonomic scope" value="Archaea"/>
</dbReference>
<keyword evidence="2" id="KW-0418">Kinase</keyword>
<organism evidence="2 3">
    <name type="scientific">Halogeometricum pallidum JCM 14848</name>
    <dbReference type="NCBI Taxonomy" id="1227487"/>
    <lineage>
        <taxon>Archaea</taxon>
        <taxon>Methanobacteriati</taxon>
        <taxon>Methanobacteriota</taxon>
        <taxon>Stenosarchaea group</taxon>
        <taxon>Halobacteria</taxon>
        <taxon>Halobacteriales</taxon>
        <taxon>Haloferacaceae</taxon>
        <taxon>Halogeometricum</taxon>
    </lineage>
</organism>
<proteinExistence type="predicted"/>
<dbReference type="Proteomes" id="UP000011513">
    <property type="component" value="Unassembled WGS sequence"/>
</dbReference>
<reference evidence="2 3" key="1">
    <citation type="journal article" date="2014" name="PLoS Genet.">
        <title>Phylogenetically driven sequencing of extremely halophilic archaea reveals strategies for static and dynamic osmo-response.</title>
        <authorList>
            <person name="Becker E.A."/>
            <person name="Seitzer P.M."/>
            <person name="Tritt A."/>
            <person name="Larsen D."/>
            <person name="Krusor M."/>
            <person name="Yao A.I."/>
            <person name="Wu D."/>
            <person name="Madern D."/>
            <person name="Eisen J.A."/>
            <person name="Darling A.E."/>
            <person name="Facciotti M.T."/>
        </authorList>
    </citation>
    <scope>NUCLEOTIDE SEQUENCE [LARGE SCALE GENOMIC DNA]</scope>
    <source>
        <strain evidence="2 3">JCM 14848</strain>
    </source>
</reference>
<dbReference type="OrthoDB" id="296642at2157"/>
<keyword evidence="3" id="KW-1185">Reference proteome</keyword>
<evidence type="ECO:0000259" key="1">
    <source>
        <dbReference type="SMART" id="SM00763"/>
    </source>
</evidence>
<name>M0DJH1_HALPD</name>
<dbReference type="PATRIC" id="fig|1227487.5.peg.274"/>